<evidence type="ECO:0000259" key="6">
    <source>
        <dbReference type="PROSITE" id="PS50106"/>
    </source>
</evidence>
<dbReference type="Proteomes" id="UP000192569">
    <property type="component" value="Chromosome I"/>
</dbReference>
<evidence type="ECO:0000256" key="5">
    <source>
        <dbReference type="RuleBase" id="RU004404"/>
    </source>
</evidence>
<dbReference type="InterPro" id="IPR055210">
    <property type="entry name" value="CtpA/B_N"/>
</dbReference>
<dbReference type="CDD" id="cd06782">
    <property type="entry name" value="cpPDZ_CPP-like"/>
    <property type="match status" value="1"/>
</dbReference>
<protein>
    <submittedName>
        <fullName evidence="7">Carboxyl-terminal processing protease</fullName>
    </submittedName>
</protein>
<accession>A0A1W1VAF7</accession>
<dbReference type="EMBL" id="LT838272">
    <property type="protein sequence ID" value="SMB90031.1"/>
    <property type="molecule type" value="Genomic_DNA"/>
</dbReference>
<keyword evidence="8" id="KW-1185">Reference proteome</keyword>
<dbReference type="InterPro" id="IPR029045">
    <property type="entry name" value="ClpP/crotonase-like_dom_sf"/>
</dbReference>
<dbReference type="PANTHER" id="PTHR32060:SF30">
    <property type="entry name" value="CARBOXY-TERMINAL PROCESSING PROTEASE CTPA"/>
    <property type="match status" value="1"/>
</dbReference>
<dbReference type="SMART" id="SM00245">
    <property type="entry name" value="TSPc"/>
    <property type="match status" value="1"/>
</dbReference>
<dbReference type="GO" id="GO:0007165">
    <property type="term" value="P:signal transduction"/>
    <property type="evidence" value="ECO:0007669"/>
    <property type="project" value="TreeGrafter"/>
</dbReference>
<dbReference type="AlphaFoldDB" id="A0A1W1VAF7"/>
<evidence type="ECO:0000256" key="4">
    <source>
        <dbReference type="ARBA" id="ARBA00022825"/>
    </source>
</evidence>
<dbReference type="Gene3D" id="3.30.750.44">
    <property type="match status" value="1"/>
</dbReference>
<gene>
    <name evidence="7" type="ORF">SAMN00808754_0243</name>
</gene>
<dbReference type="SUPFAM" id="SSF52096">
    <property type="entry name" value="ClpP/crotonase"/>
    <property type="match status" value="1"/>
</dbReference>
<evidence type="ECO:0000256" key="3">
    <source>
        <dbReference type="ARBA" id="ARBA00022801"/>
    </source>
</evidence>
<proteinExistence type="inferred from homology"/>
<evidence type="ECO:0000313" key="7">
    <source>
        <dbReference type="EMBL" id="SMB90031.1"/>
    </source>
</evidence>
<evidence type="ECO:0000313" key="8">
    <source>
        <dbReference type="Proteomes" id="UP000192569"/>
    </source>
</evidence>
<dbReference type="SMART" id="SM00228">
    <property type="entry name" value="PDZ"/>
    <property type="match status" value="1"/>
</dbReference>
<sequence>MPKKFMAKGKDWLFTFILGAALMAFLFAFLLGRPAPALAREGDSFWPLLFEVRELIEKHYAGEIDPYALEEGAIQGMLESLRDPYSEYFSPQKIKLYQKALEQEYSGVGLVLQEEGGIFTIVGIIPSSPAARQGLRPGGVLLKIDGQPVQGRTLEEVKGLLQGEVGTEVLLEIAWPWEGVPRTFTLKREFLRQQVVRAQALDGQLGYLGLTSFTTWMPEEAARALDYFKASGVKGIILDLRGNSGGYLQAAVEVASLFLPPGAPVAQVVNKAGQVEILRSAGPGLDLPLVVLVDKDTASAAELLAGALQDAGLAYLVGTRTYGKGSIQSIIPLSNGGALKLTTGHYLTPAGREIEAQGLKPDKEIEDREEQFRYARDLLLKQERPAA</sequence>
<dbReference type="Pfam" id="PF03572">
    <property type="entry name" value="Peptidase_S41"/>
    <property type="match status" value="1"/>
</dbReference>
<dbReference type="RefSeq" id="WP_084663259.1">
    <property type="nucleotide sequence ID" value="NZ_LT838272.1"/>
</dbReference>
<name>A0A1W1VAF7_9FIRM</name>
<dbReference type="GO" id="GO:0008236">
    <property type="term" value="F:serine-type peptidase activity"/>
    <property type="evidence" value="ECO:0007669"/>
    <property type="project" value="UniProtKB-KW"/>
</dbReference>
<dbReference type="GO" id="GO:0006508">
    <property type="term" value="P:proteolysis"/>
    <property type="evidence" value="ECO:0007669"/>
    <property type="project" value="UniProtKB-KW"/>
</dbReference>
<dbReference type="CDD" id="cd07560">
    <property type="entry name" value="Peptidase_S41_CPP"/>
    <property type="match status" value="1"/>
</dbReference>
<dbReference type="GO" id="GO:0030288">
    <property type="term" value="C:outer membrane-bounded periplasmic space"/>
    <property type="evidence" value="ECO:0007669"/>
    <property type="project" value="TreeGrafter"/>
</dbReference>
<keyword evidence="3 5" id="KW-0378">Hydrolase</keyword>
<dbReference type="Gene3D" id="2.30.42.10">
    <property type="match status" value="1"/>
</dbReference>
<dbReference type="SUPFAM" id="SSF50156">
    <property type="entry name" value="PDZ domain-like"/>
    <property type="match status" value="1"/>
</dbReference>
<dbReference type="InterPro" id="IPR041489">
    <property type="entry name" value="PDZ_6"/>
</dbReference>
<keyword evidence="2 5" id="KW-0645">Protease</keyword>
<feature type="domain" description="PDZ" evidence="6">
    <location>
        <begin position="93"/>
        <end position="162"/>
    </location>
</feature>
<evidence type="ECO:0000256" key="1">
    <source>
        <dbReference type="ARBA" id="ARBA00009179"/>
    </source>
</evidence>
<organism evidence="7 8">
    <name type="scientific">Thermanaeromonas toyohensis ToBE</name>
    <dbReference type="NCBI Taxonomy" id="698762"/>
    <lineage>
        <taxon>Bacteria</taxon>
        <taxon>Bacillati</taxon>
        <taxon>Bacillota</taxon>
        <taxon>Clostridia</taxon>
        <taxon>Neomoorellales</taxon>
        <taxon>Neomoorellaceae</taxon>
        <taxon>Thermanaeromonas</taxon>
    </lineage>
</organism>
<dbReference type="GO" id="GO:0004175">
    <property type="term" value="F:endopeptidase activity"/>
    <property type="evidence" value="ECO:0007669"/>
    <property type="project" value="TreeGrafter"/>
</dbReference>
<dbReference type="NCBIfam" id="TIGR00225">
    <property type="entry name" value="prc"/>
    <property type="match status" value="1"/>
</dbReference>
<dbReference type="PROSITE" id="PS50106">
    <property type="entry name" value="PDZ"/>
    <property type="match status" value="1"/>
</dbReference>
<dbReference type="OrthoDB" id="9812068at2"/>
<evidence type="ECO:0000256" key="2">
    <source>
        <dbReference type="ARBA" id="ARBA00022670"/>
    </source>
</evidence>
<dbReference type="InterPro" id="IPR004447">
    <property type="entry name" value="Peptidase_S41A"/>
</dbReference>
<dbReference type="Pfam" id="PF17820">
    <property type="entry name" value="PDZ_6"/>
    <property type="match status" value="1"/>
</dbReference>
<dbReference type="Pfam" id="PF22694">
    <property type="entry name" value="CtpB_N-like"/>
    <property type="match status" value="1"/>
</dbReference>
<comment type="similarity">
    <text evidence="1 5">Belongs to the peptidase S41A family.</text>
</comment>
<dbReference type="PANTHER" id="PTHR32060">
    <property type="entry name" value="TAIL-SPECIFIC PROTEASE"/>
    <property type="match status" value="1"/>
</dbReference>
<reference evidence="7 8" key="1">
    <citation type="submission" date="2017-04" db="EMBL/GenBank/DDBJ databases">
        <authorList>
            <person name="Afonso C.L."/>
            <person name="Miller P.J."/>
            <person name="Scott M.A."/>
            <person name="Spackman E."/>
            <person name="Goraichik I."/>
            <person name="Dimitrov K.M."/>
            <person name="Suarez D.L."/>
            <person name="Swayne D.E."/>
        </authorList>
    </citation>
    <scope>NUCLEOTIDE SEQUENCE [LARGE SCALE GENOMIC DNA]</scope>
    <source>
        <strain evidence="7 8">ToBE</strain>
    </source>
</reference>
<dbReference type="InterPro" id="IPR001478">
    <property type="entry name" value="PDZ"/>
</dbReference>
<dbReference type="InterPro" id="IPR036034">
    <property type="entry name" value="PDZ_sf"/>
</dbReference>
<dbReference type="STRING" id="698762.SAMN00808754_0243"/>
<dbReference type="Gene3D" id="3.90.226.10">
    <property type="entry name" value="2-enoyl-CoA Hydratase, Chain A, domain 1"/>
    <property type="match status" value="1"/>
</dbReference>
<dbReference type="InterPro" id="IPR005151">
    <property type="entry name" value="Tail-specific_protease"/>
</dbReference>
<keyword evidence="4 5" id="KW-0720">Serine protease</keyword>